<keyword evidence="7" id="KW-0961">Cell wall biogenesis/degradation</keyword>
<dbReference type="InterPro" id="IPR006626">
    <property type="entry name" value="PbH1"/>
</dbReference>
<feature type="active site" evidence="8">
    <location>
        <position position="399"/>
    </location>
</feature>
<feature type="compositionally biased region" description="Basic residues" evidence="10">
    <location>
        <begin position="78"/>
        <end position="87"/>
    </location>
</feature>
<keyword evidence="4" id="KW-0964">Secreted</keyword>
<dbReference type="SMART" id="SM00710">
    <property type="entry name" value="PbH1"/>
    <property type="match status" value="3"/>
</dbReference>
<dbReference type="InterPro" id="IPR000743">
    <property type="entry name" value="Glyco_hydro_28"/>
</dbReference>
<dbReference type="Pfam" id="PF09366">
    <property type="entry name" value="DUF1997"/>
    <property type="match status" value="1"/>
</dbReference>
<keyword evidence="11" id="KW-0812">Transmembrane</keyword>
<dbReference type="SUPFAM" id="SSF51126">
    <property type="entry name" value="Pectin lyase-like"/>
    <property type="match status" value="1"/>
</dbReference>
<gene>
    <name evidence="12" type="ORF">PVAP13_3KG436300</name>
</gene>
<evidence type="ECO:0000256" key="2">
    <source>
        <dbReference type="ARBA" id="ARBA00008834"/>
    </source>
</evidence>
<evidence type="ECO:0000313" key="13">
    <source>
        <dbReference type="Proteomes" id="UP000823388"/>
    </source>
</evidence>
<comment type="subcellular location">
    <subcellularLocation>
        <location evidence="1">Secreted</location>
        <location evidence="1">Cell wall</location>
    </subcellularLocation>
</comment>
<feature type="compositionally biased region" description="Low complexity" evidence="10">
    <location>
        <begin position="55"/>
        <end position="77"/>
    </location>
</feature>
<dbReference type="PROSITE" id="PS00502">
    <property type="entry name" value="POLYGALACTURONASE"/>
    <property type="match status" value="1"/>
</dbReference>
<dbReference type="EMBL" id="CM029041">
    <property type="protein sequence ID" value="KAG2629290.1"/>
    <property type="molecule type" value="Genomic_DNA"/>
</dbReference>
<keyword evidence="13" id="KW-1185">Reference proteome</keyword>
<evidence type="ECO:0000256" key="9">
    <source>
        <dbReference type="RuleBase" id="RU361169"/>
    </source>
</evidence>
<feature type="transmembrane region" description="Helical" evidence="11">
    <location>
        <begin position="115"/>
        <end position="135"/>
    </location>
</feature>
<evidence type="ECO:0000256" key="7">
    <source>
        <dbReference type="ARBA" id="ARBA00023316"/>
    </source>
</evidence>
<evidence type="ECO:0000256" key="6">
    <source>
        <dbReference type="ARBA" id="ARBA00023295"/>
    </source>
</evidence>
<keyword evidence="11" id="KW-1133">Transmembrane helix</keyword>
<dbReference type="GO" id="GO:0004650">
    <property type="term" value="F:polygalacturonase activity"/>
    <property type="evidence" value="ECO:0007669"/>
    <property type="project" value="InterPro"/>
</dbReference>
<protein>
    <recommendedName>
        <fullName evidence="14">Polygalacturonase</fullName>
    </recommendedName>
</protein>
<reference evidence="12" key="1">
    <citation type="submission" date="2020-05" db="EMBL/GenBank/DDBJ databases">
        <title>WGS assembly of Panicum virgatum.</title>
        <authorList>
            <person name="Lovell J.T."/>
            <person name="Jenkins J."/>
            <person name="Shu S."/>
            <person name="Juenger T.E."/>
            <person name="Schmutz J."/>
        </authorList>
    </citation>
    <scope>NUCLEOTIDE SEQUENCE</scope>
    <source>
        <strain evidence="12">AP13</strain>
    </source>
</reference>
<feature type="region of interest" description="Disordered" evidence="10">
    <location>
        <begin position="55"/>
        <end position="99"/>
    </location>
</feature>
<evidence type="ECO:0000256" key="5">
    <source>
        <dbReference type="ARBA" id="ARBA00022801"/>
    </source>
</evidence>
<dbReference type="GO" id="GO:0071555">
    <property type="term" value="P:cell wall organization"/>
    <property type="evidence" value="ECO:0007669"/>
    <property type="project" value="UniProtKB-KW"/>
</dbReference>
<organism evidence="12 13">
    <name type="scientific">Panicum virgatum</name>
    <name type="common">Blackwell switchgrass</name>
    <dbReference type="NCBI Taxonomy" id="38727"/>
    <lineage>
        <taxon>Eukaryota</taxon>
        <taxon>Viridiplantae</taxon>
        <taxon>Streptophyta</taxon>
        <taxon>Embryophyta</taxon>
        <taxon>Tracheophyta</taxon>
        <taxon>Spermatophyta</taxon>
        <taxon>Magnoliopsida</taxon>
        <taxon>Liliopsida</taxon>
        <taxon>Poales</taxon>
        <taxon>Poaceae</taxon>
        <taxon>PACMAD clade</taxon>
        <taxon>Panicoideae</taxon>
        <taxon>Panicodae</taxon>
        <taxon>Paniceae</taxon>
        <taxon>Panicinae</taxon>
        <taxon>Panicum</taxon>
        <taxon>Panicum sect. Hiantes</taxon>
    </lineage>
</organism>
<keyword evidence="3" id="KW-0134">Cell wall</keyword>
<evidence type="ECO:0000313" key="12">
    <source>
        <dbReference type="EMBL" id="KAG2629290.1"/>
    </source>
</evidence>
<evidence type="ECO:0000256" key="11">
    <source>
        <dbReference type="SAM" id="Phobius"/>
    </source>
</evidence>
<sequence length="567" mass="59909">MSLPASQYSVLDAERIEHADDSTFRCYVYRFRFFALEVCPVLLVRVDEEPNGQRLLHSPPLLSMAPAPASRTPSARPRAIRKAHHGQAHAPARLLRSSSTIAEHRRGTAMASRTLLATACCLVVLLLLTLGGALVEAHSAPWVPHRKAAPRRSLSTTANAPESGTADGNATENNATTTFDVGSFGAAGDGKTDDTAAFQNAWAQACSSAQPAAVLVPAGKRYLLKETKLSGPCKSPRVTFRLEGTLVAPADKSGWPNPGHPRWVSFTGVDGLTVTGEGAMDGRGESSWRTSCRTNHSLPCTFAPAALTLASCSDVEVEGITLRNAPQIHVLVERCRGVTLSGLTIASPGDSPENDGIHVGRSDGVRILGARIKTGDDCLSVATGTANLYAAGIECGPGHGISIGSLGRGGSRAEVSNVTVDGARVSGTLFGARIKTWRGGSGYARGIRFLNMDMDRVRNPIVIDQSYCTTTDPSRPSACDHQLSESSAVEVSDVVFGNITGTTVTRDAIRLHCSEAVPCRDVVLRDVHLRTRKRGEKNAATSSCENVLLAESTNVSPVPCSSAVTKD</sequence>
<dbReference type="Pfam" id="PF00295">
    <property type="entry name" value="Glyco_hydro_28"/>
    <property type="match status" value="1"/>
</dbReference>
<keyword evidence="6 9" id="KW-0326">Glycosidase</keyword>
<dbReference type="InterPro" id="IPR018971">
    <property type="entry name" value="DUF1997"/>
</dbReference>
<dbReference type="InterPro" id="IPR011050">
    <property type="entry name" value="Pectin_lyase_fold/virulence"/>
</dbReference>
<evidence type="ECO:0000256" key="4">
    <source>
        <dbReference type="ARBA" id="ARBA00022525"/>
    </source>
</evidence>
<dbReference type="InterPro" id="IPR012334">
    <property type="entry name" value="Pectin_lyas_fold"/>
</dbReference>
<proteinExistence type="inferred from homology"/>
<keyword evidence="5 9" id="KW-0378">Hydrolase</keyword>
<evidence type="ECO:0008006" key="14">
    <source>
        <dbReference type="Google" id="ProtNLM"/>
    </source>
</evidence>
<comment type="caution">
    <text evidence="12">The sequence shown here is derived from an EMBL/GenBank/DDBJ whole genome shotgun (WGS) entry which is preliminary data.</text>
</comment>
<dbReference type="Proteomes" id="UP000823388">
    <property type="component" value="Chromosome 3K"/>
</dbReference>
<dbReference type="PANTHER" id="PTHR31375">
    <property type="match status" value="1"/>
</dbReference>
<dbReference type="Gene3D" id="2.160.20.10">
    <property type="entry name" value="Single-stranded right-handed beta-helix, Pectin lyase-like"/>
    <property type="match status" value="1"/>
</dbReference>
<name>A0A8T0V2B8_PANVG</name>
<evidence type="ECO:0000256" key="3">
    <source>
        <dbReference type="ARBA" id="ARBA00022512"/>
    </source>
</evidence>
<feature type="region of interest" description="Disordered" evidence="10">
    <location>
        <begin position="145"/>
        <end position="176"/>
    </location>
</feature>
<dbReference type="GO" id="GO:0005975">
    <property type="term" value="P:carbohydrate metabolic process"/>
    <property type="evidence" value="ECO:0007669"/>
    <property type="project" value="InterPro"/>
</dbReference>
<keyword evidence="11" id="KW-0472">Membrane</keyword>
<evidence type="ECO:0000256" key="1">
    <source>
        <dbReference type="ARBA" id="ARBA00004191"/>
    </source>
</evidence>
<comment type="similarity">
    <text evidence="2 9">Belongs to the glycosyl hydrolase 28 family.</text>
</comment>
<feature type="compositionally biased region" description="Polar residues" evidence="10">
    <location>
        <begin position="153"/>
        <end position="176"/>
    </location>
</feature>
<accession>A0A8T0V2B8</accession>
<dbReference type="AlphaFoldDB" id="A0A8T0V2B8"/>
<evidence type="ECO:0000256" key="10">
    <source>
        <dbReference type="SAM" id="MobiDB-lite"/>
    </source>
</evidence>
<evidence type="ECO:0000256" key="8">
    <source>
        <dbReference type="PROSITE-ProRule" id="PRU10052"/>
    </source>
</evidence>